<organism evidence="3 4">
    <name type="scientific">Sphagnurus paluster</name>
    <dbReference type="NCBI Taxonomy" id="117069"/>
    <lineage>
        <taxon>Eukaryota</taxon>
        <taxon>Fungi</taxon>
        <taxon>Dikarya</taxon>
        <taxon>Basidiomycota</taxon>
        <taxon>Agaricomycotina</taxon>
        <taxon>Agaricomycetes</taxon>
        <taxon>Agaricomycetidae</taxon>
        <taxon>Agaricales</taxon>
        <taxon>Tricholomatineae</taxon>
        <taxon>Lyophyllaceae</taxon>
        <taxon>Sphagnurus</taxon>
    </lineage>
</organism>
<dbReference type="InterPro" id="IPR056146">
    <property type="entry name" value="DUF7729"/>
</dbReference>
<comment type="caution">
    <text evidence="3">The sequence shown here is derived from an EMBL/GenBank/DDBJ whole genome shotgun (WGS) entry which is preliminary data.</text>
</comment>
<protein>
    <recommendedName>
        <fullName evidence="2">DUF7729 domain-containing protein</fullName>
    </recommendedName>
</protein>
<name>A0A9P7GNV9_9AGAR</name>
<keyword evidence="4" id="KW-1185">Reference proteome</keyword>
<evidence type="ECO:0000259" key="2">
    <source>
        <dbReference type="Pfam" id="PF24855"/>
    </source>
</evidence>
<evidence type="ECO:0000313" key="4">
    <source>
        <dbReference type="Proteomes" id="UP000717328"/>
    </source>
</evidence>
<dbReference type="AlphaFoldDB" id="A0A9P7GNV9"/>
<dbReference type="EMBL" id="JABCKI010000046">
    <property type="protein sequence ID" value="KAG5653543.1"/>
    <property type="molecule type" value="Genomic_DNA"/>
</dbReference>
<dbReference type="OrthoDB" id="5588482at2759"/>
<feature type="chain" id="PRO_5040322651" description="DUF7729 domain-containing protein" evidence="1">
    <location>
        <begin position="18"/>
        <end position="290"/>
    </location>
</feature>
<gene>
    <name evidence="3" type="ORF">H0H81_012352</name>
</gene>
<reference evidence="3" key="2">
    <citation type="submission" date="2021-10" db="EMBL/GenBank/DDBJ databases">
        <title>Phylogenomics reveals ancestral predisposition of the termite-cultivated fungus Termitomyces towards a domesticated lifestyle.</title>
        <authorList>
            <person name="Auxier B."/>
            <person name="Grum-Grzhimaylo A."/>
            <person name="Cardenas M.E."/>
            <person name="Lodge J.D."/>
            <person name="Laessoe T."/>
            <person name="Pedersen O."/>
            <person name="Smith M.E."/>
            <person name="Kuyper T.W."/>
            <person name="Franco-Molano E.A."/>
            <person name="Baroni T.J."/>
            <person name="Aanen D.K."/>
        </authorList>
    </citation>
    <scope>NUCLEOTIDE SEQUENCE</scope>
    <source>
        <strain evidence="3">D49</strain>
    </source>
</reference>
<dbReference type="Pfam" id="PF24855">
    <property type="entry name" value="DUF7729"/>
    <property type="match status" value="1"/>
</dbReference>
<dbReference type="Proteomes" id="UP000717328">
    <property type="component" value="Unassembled WGS sequence"/>
</dbReference>
<accession>A0A9P7GNV9</accession>
<proteinExistence type="predicted"/>
<feature type="domain" description="DUF7729" evidence="2">
    <location>
        <begin position="16"/>
        <end position="210"/>
    </location>
</feature>
<sequence length="290" mass="29231">MFKSLAIISVVTTAAFAQSVVPSGISDACSTFFTGLNADTSLTTCLSSLTNATSDYQPGSAATTSPSTAKIGSTLGNLCSATVTNNCPDSLIRGKLTDFYAACPAELTSSPNADVIKIYDILYTISPLKTAACSKDDSGNYCVTQAKLPASGPTAAQIQQVLATGTSPNIGTFSDNNIPFFFLSSSSSSADLCNVCTRNVMTAYMNFEAKVPYAPGLGQSGLLANQPGLYTGIQNTCGSTFLSGAGVQAAGGLSGGALGSSKSGAVQIDASQSFIVAGLGIVAFIASSAL</sequence>
<feature type="signal peptide" evidence="1">
    <location>
        <begin position="1"/>
        <end position="17"/>
    </location>
</feature>
<reference evidence="3" key="1">
    <citation type="submission" date="2021-02" db="EMBL/GenBank/DDBJ databases">
        <authorList>
            <person name="Nieuwenhuis M."/>
            <person name="Van De Peppel L.J.J."/>
        </authorList>
    </citation>
    <scope>NUCLEOTIDE SEQUENCE</scope>
    <source>
        <strain evidence="3">D49</strain>
    </source>
</reference>
<evidence type="ECO:0000313" key="3">
    <source>
        <dbReference type="EMBL" id="KAG5653543.1"/>
    </source>
</evidence>
<keyword evidence="1" id="KW-0732">Signal</keyword>
<evidence type="ECO:0000256" key="1">
    <source>
        <dbReference type="SAM" id="SignalP"/>
    </source>
</evidence>